<dbReference type="EMBL" id="FOWR01000049">
    <property type="protein sequence ID" value="SFQ19644.1"/>
    <property type="molecule type" value="Genomic_DNA"/>
</dbReference>
<dbReference type="RefSeq" id="WP_017008502.1">
    <property type="nucleotide sequence ID" value="NZ_FOWR01000049.1"/>
</dbReference>
<evidence type="ECO:0000313" key="7">
    <source>
        <dbReference type="Proteomes" id="UP000182692"/>
    </source>
</evidence>
<dbReference type="InterPro" id="IPR036388">
    <property type="entry name" value="WH-like_DNA-bd_sf"/>
</dbReference>
<keyword evidence="4" id="KW-0472">Membrane</keyword>
<dbReference type="Pfam" id="PF00486">
    <property type="entry name" value="Trans_reg_C"/>
    <property type="match status" value="1"/>
</dbReference>
<dbReference type="STRING" id="1121869.SAMN03084138_04332"/>
<evidence type="ECO:0000256" key="1">
    <source>
        <dbReference type="ARBA" id="ARBA00023125"/>
    </source>
</evidence>
<keyword evidence="4" id="KW-0812">Transmembrane</keyword>
<feature type="region of interest" description="Disordered" evidence="3">
    <location>
        <begin position="119"/>
        <end position="176"/>
    </location>
</feature>
<dbReference type="InterPro" id="IPR016032">
    <property type="entry name" value="Sig_transdc_resp-reg_C-effctor"/>
</dbReference>
<accession>A0A1I5WIQ1</accession>
<evidence type="ECO:0000259" key="5">
    <source>
        <dbReference type="PROSITE" id="PS51755"/>
    </source>
</evidence>
<keyword evidence="4" id="KW-1133">Transmembrane helix</keyword>
<dbReference type="PROSITE" id="PS51755">
    <property type="entry name" value="OMPR_PHOB"/>
    <property type="match status" value="1"/>
</dbReference>
<dbReference type="GO" id="GO:0000160">
    <property type="term" value="P:phosphorelay signal transduction system"/>
    <property type="evidence" value="ECO:0007669"/>
    <property type="project" value="InterPro"/>
</dbReference>
<reference evidence="6 7" key="1">
    <citation type="submission" date="2016-10" db="EMBL/GenBank/DDBJ databases">
        <authorList>
            <person name="de Groot N.N."/>
        </authorList>
    </citation>
    <scope>NUCLEOTIDE SEQUENCE [LARGE SCALE GENOMIC DNA]</scope>
    <source>
        <strain evidence="6 7">DSM 15893</strain>
    </source>
</reference>
<dbReference type="GeneID" id="35873161"/>
<evidence type="ECO:0000313" key="6">
    <source>
        <dbReference type="EMBL" id="SFQ19644.1"/>
    </source>
</evidence>
<evidence type="ECO:0000256" key="3">
    <source>
        <dbReference type="SAM" id="MobiDB-lite"/>
    </source>
</evidence>
<organism evidence="6 7">
    <name type="scientific">Enterovibrio norvegicus DSM 15893</name>
    <dbReference type="NCBI Taxonomy" id="1121869"/>
    <lineage>
        <taxon>Bacteria</taxon>
        <taxon>Pseudomonadati</taxon>
        <taxon>Pseudomonadota</taxon>
        <taxon>Gammaproteobacteria</taxon>
        <taxon>Vibrionales</taxon>
        <taxon>Vibrionaceae</taxon>
        <taxon>Enterovibrio</taxon>
    </lineage>
</organism>
<feature type="DNA-binding region" description="OmpR/PhoB-type" evidence="2">
    <location>
        <begin position="5"/>
        <end position="109"/>
    </location>
</feature>
<name>A0A1I5WIQ1_9GAMM</name>
<dbReference type="InterPro" id="IPR001867">
    <property type="entry name" value="OmpR/PhoB-type_DNA-bd"/>
</dbReference>
<feature type="domain" description="OmpR/PhoB-type" evidence="5">
    <location>
        <begin position="5"/>
        <end position="109"/>
    </location>
</feature>
<dbReference type="SUPFAM" id="SSF46894">
    <property type="entry name" value="C-terminal effector domain of the bipartite response regulators"/>
    <property type="match status" value="1"/>
</dbReference>
<dbReference type="AlphaFoldDB" id="A0A1I5WIQ1"/>
<sequence>MLNKSNRYLLGERFVFSPSDSSVIDLHEADELIRLGSNEARVLMVLIEEPHAIVTRHRIHDYVWRKQGFEVDDSSLTQSISTLRRALKDSTKSPMFVKTVPKRGYQVVCSVEAYNDQDVDIPSPPVMDPTSIQQDDVTSSDAPASDKLTQSPAAPVDTLSVEPASVPSGASTNPAIDGPVYTSTKMPLGSWFALILAFLVPLIFYAASTPKSEAFKAFFQVQDVSVYIPINNARIEKWQPMVERCVVKYMDYYGSSRSLSEVIVTGGQDNQISLNYIHFDKDTDDNLTYVLLTSQEESHSLCR</sequence>
<dbReference type="Gene3D" id="1.10.10.10">
    <property type="entry name" value="Winged helix-like DNA-binding domain superfamily/Winged helix DNA-binding domain"/>
    <property type="match status" value="1"/>
</dbReference>
<dbReference type="SMART" id="SM00862">
    <property type="entry name" value="Trans_reg_C"/>
    <property type="match status" value="1"/>
</dbReference>
<dbReference type="CDD" id="cd00383">
    <property type="entry name" value="trans_reg_C"/>
    <property type="match status" value="1"/>
</dbReference>
<gene>
    <name evidence="6" type="ORF">SAMN03084138_04332</name>
</gene>
<keyword evidence="1 2" id="KW-0238">DNA-binding</keyword>
<evidence type="ECO:0000256" key="2">
    <source>
        <dbReference type="PROSITE-ProRule" id="PRU01091"/>
    </source>
</evidence>
<dbReference type="OrthoDB" id="1971692at2"/>
<feature type="compositionally biased region" description="Polar residues" evidence="3">
    <location>
        <begin position="130"/>
        <end position="152"/>
    </location>
</feature>
<feature type="transmembrane region" description="Helical" evidence="4">
    <location>
        <begin position="188"/>
        <end position="207"/>
    </location>
</feature>
<protein>
    <submittedName>
        <fullName evidence="6">Cholera toxin transcriptional activator</fullName>
    </submittedName>
</protein>
<evidence type="ECO:0000256" key="4">
    <source>
        <dbReference type="SAM" id="Phobius"/>
    </source>
</evidence>
<dbReference type="GO" id="GO:0006355">
    <property type="term" value="P:regulation of DNA-templated transcription"/>
    <property type="evidence" value="ECO:0007669"/>
    <property type="project" value="InterPro"/>
</dbReference>
<dbReference type="GO" id="GO:0003677">
    <property type="term" value="F:DNA binding"/>
    <property type="evidence" value="ECO:0007669"/>
    <property type="project" value="UniProtKB-UniRule"/>
</dbReference>
<proteinExistence type="predicted"/>
<dbReference type="Proteomes" id="UP000182692">
    <property type="component" value="Unassembled WGS sequence"/>
</dbReference>